<dbReference type="PANTHER" id="PTHR43245:SF13">
    <property type="entry name" value="UDP-D-APIOSE_UDP-D-XYLOSE SYNTHASE 2"/>
    <property type="match status" value="1"/>
</dbReference>
<organism evidence="2 3">
    <name type="scientific">Actinophytocola xanthii</name>
    <dbReference type="NCBI Taxonomy" id="1912961"/>
    <lineage>
        <taxon>Bacteria</taxon>
        <taxon>Bacillati</taxon>
        <taxon>Actinomycetota</taxon>
        <taxon>Actinomycetes</taxon>
        <taxon>Pseudonocardiales</taxon>
        <taxon>Pseudonocardiaceae</taxon>
    </lineage>
</organism>
<dbReference type="EMBL" id="MSIE01000093">
    <property type="protein sequence ID" value="OLF08598.1"/>
    <property type="molecule type" value="Genomic_DNA"/>
</dbReference>
<dbReference type="Pfam" id="PF01370">
    <property type="entry name" value="Epimerase"/>
    <property type="match status" value="1"/>
</dbReference>
<dbReference type="InterPro" id="IPR001509">
    <property type="entry name" value="Epimerase_deHydtase"/>
</dbReference>
<evidence type="ECO:0000313" key="2">
    <source>
        <dbReference type="EMBL" id="OLF08598.1"/>
    </source>
</evidence>
<dbReference type="Gene3D" id="3.40.50.720">
    <property type="entry name" value="NAD(P)-binding Rossmann-like Domain"/>
    <property type="match status" value="1"/>
</dbReference>
<evidence type="ECO:0000259" key="1">
    <source>
        <dbReference type="Pfam" id="PF01370"/>
    </source>
</evidence>
<accession>A0A1Q8C2L3</accession>
<dbReference type="STRING" id="1912961.BU204_34170"/>
<name>A0A1Q8C2L3_9PSEU</name>
<proteinExistence type="predicted"/>
<dbReference type="RefSeq" id="WP_075129947.1">
    <property type="nucleotide sequence ID" value="NZ_MSIE01000093.1"/>
</dbReference>
<sequence>MRITVTGGAGFIGANLCRVLLERGHDVVAIDDLSTSLPSNVDGLELDLRVGSVLDAAVLASACRGADSVVHLAAVPAVTRSLENPRRSHEANATGTMCVLEAARTVGAHVVVASSSSVYGSNPTLPRSEDLVCMPASPYAASKLAAESYTLAHRACFGLDALALRLFNVFGPLQRADHAYAAVVPRFVRAALRGEPVPVHGDGEQSRDFTFVDTVVAVLVESVERRVAADRPVNLAFGTQTSVNDLVAMIGDLLGRPLGVIEEPARPGDVRHSRAAGDSIRRLFPTVEPVPFVAGLRQTIEWMDSLGETALTGAGRPR</sequence>
<dbReference type="AlphaFoldDB" id="A0A1Q8C2L3"/>
<dbReference type="Proteomes" id="UP000185596">
    <property type="component" value="Unassembled WGS sequence"/>
</dbReference>
<comment type="caution">
    <text evidence="2">The sequence shown here is derived from an EMBL/GenBank/DDBJ whole genome shotgun (WGS) entry which is preliminary data.</text>
</comment>
<dbReference type="Gene3D" id="3.90.25.10">
    <property type="entry name" value="UDP-galactose 4-epimerase, domain 1"/>
    <property type="match status" value="1"/>
</dbReference>
<feature type="domain" description="NAD-dependent epimerase/dehydratase" evidence="1">
    <location>
        <begin position="3"/>
        <end position="233"/>
    </location>
</feature>
<keyword evidence="3" id="KW-1185">Reference proteome</keyword>
<protein>
    <submittedName>
        <fullName evidence="2">GDP-mannose 4,6-dehydratase</fullName>
    </submittedName>
</protein>
<dbReference type="OrthoDB" id="9801785at2"/>
<dbReference type="PANTHER" id="PTHR43245">
    <property type="entry name" value="BIFUNCTIONAL POLYMYXIN RESISTANCE PROTEIN ARNA"/>
    <property type="match status" value="1"/>
</dbReference>
<dbReference type="SUPFAM" id="SSF51735">
    <property type="entry name" value="NAD(P)-binding Rossmann-fold domains"/>
    <property type="match status" value="1"/>
</dbReference>
<dbReference type="InterPro" id="IPR050177">
    <property type="entry name" value="Lipid_A_modif_metabolic_enz"/>
</dbReference>
<gene>
    <name evidence="2" type="ORF">BU204_34170</name>
</gene>
<evidence type="ECO:0000313" key="3">
    <source>
        <dbReference type="Proteomes" id="UP000185596"/>
    </source>
</evidence>
<dbReference type="InterPro" id="IPR036291">
    <property type="entry name" value="NAD(P)-bd_dom_sf"/>
</dbReference>
<reference evidence="2 3" key="1">
    <citation type="submission" date="2016-12" db="EMBL/GenBank/DDBJ databases">
        <title>The draft genome sequence of Actinophytocola sp. 11-183.</title>
        <authorList>
            <person name="Wang W."/>
            <person name="Yuan L."/>
        </authorList>
    </citation>
    <scope>NUCLEOTIDE SEQUENCE [LARGE SCALE GENOMIC DNA]</scope>
    <source>
        <strain evidence="2 3">11-183</strain>
    </source>
</reference>